<dbReference type="Proteomes" id="UP000805841">
    <property type="component" value="Unassembled WGS sequence"/>
</dbReference>
<comment type="similarity">
    <text evidence="1">Belongs to the protein-tyrosine phosphatase family.</text>
</comment>
<proteinExistence type="inferred from homology"/>
<name>A0ABR7Z667_9PSED</name>
<evidence type="ECO:0000256" key="2">
    <source>
        <dbReference type="SAM" id="SignalP"/>
    </source>
</evidence>
<dbReference type="InterPro" id="IPR016130">
    <property type="entry name" value="Tyr_Pase_AS"/>
</dbReference>
<evidence type="ECO:0000313" key="5">
    <source>
        <dbReference type="Proteomes" id="UP000805841"/>
    </source>
</evidence>
<dbReference type="EMBL" id="JAAOCA010000027">
    <property type="protein sequence ID" value="MBD1601001.1"/>
    <property type="molecule type" value="Genomic_DNA"/>
</dbReference>
<dbReference type="SUPFAM" id="SSF52799">
    <property type="entry name" value="(Phosphotyrosine protein) phosphatases II"/>
    <property type="match status" value="1"/>
</dbReference>
<dbReference type="InterPro" id="IPR029021">
    <property type="entry name" value="Prot-tyrosine_phosphatase-like"/>
</dbReference>
<comment type="caution">
    <text evidence="4">The sequence shown here is derived from an EMBL/GenBank/DDBJ whole genome shotgun (WGS) entry which is preliminary data.</text>
</comment>
<dbReference type="PANTHER" id="PTHR31126">
    <property type="entry name" value="TYROSINE-PROTEIN PHOSPHATASE"/>
    <property type="match status" value="1"/>
</dbReference>
<dbReference type="InterPro" id="IPR000387">
    <property type="entry name" value="Tyr_Pase_dom"/>
</dbReference>
<gene>
    <name evidence="4" type="ORF">HAQ05_20170</name>
</gene>
<evidence type="ECO:0000313" key="4">
    <source>
        <dbReference type="EMBL" id="MBD1601001.1"/>
    </source>
</evidence>
<dbReference type="PROSITE" id="PS50056">
    <property type="entry name" value="TYR_PHOSPHATASE_2"/>
    <property type="match status" value="1"/>
</dbReference>
<feature type="chain" id="PRO_5045715049" evidence="2">
    <location>
        <begin position="38"/>
        <end position="227"/>
    </location>
</feature>
<evidence type="ECO:0000256" key="1">
    <source>
        <dbReference type="ARBA" id="ARBA00009580"/>
    </source>
</evidence>
<dbReference type="PROSITE" id="PS00383">
    <property type="entry name" value="TYR_PHOSPHATASE_1"/>
    <property type="match status" value="1"/>
</dbReference>
<dbReference type="RefSeq" id="WP_190423811.1">
    <property type="nucleotide sequence ID" value="NZ_JAAOCA010000027.1"/>
</dbReference>
<dbReference type="PANTHER" id="PTHR31126:SF72">
    <property type="entry name" value="DUAL SPECIFICITY PROTEIN PHOSPHATASE TPBA"/>
    <property type="match status" value="1"/>
</dbReference>
<feature type="domain" description="Tyrosine specific protein phosphatases" evidence="3">
    <location>
        <begin position="123"/>
        <end position="164"/>
    </location>
</feature>
<feature type="signal peptide" evidence="2">
    <location>
        <begin position="1"/>
        <end position="37"/>
    </location>
</feature>
<accession>A0ABR7Z667</accession>
<dbReference type="InterPro" id="IPR004861">
    <property type="entry name" value="Siw14-like"/>
</dbReference>
<sequence length="227" mass="24669">MQAISHTHRRRVPLAAARLLAALAVVGLASLHHDARAPTPLAAGPAPGQPQWARSLDPRFNLFQMSPTLYRSALPTLQNASTLQGLGVRTVVSFIKDDDHAWSKDPSIRLLSQPLHADRVTDDEVLQALRTVRAAQAQGPVLIHCKHGNNRTGIVAAMYRIVVEGWPREAALAEMQNGGFGSEDDMAEAANYVRHADVQAISQALDRGEACAHAWSMCGVKGWLSRR</sequence>
<protein>
    <submittedName>
        <fullName evidence="4">Dual specificity protein phosphatase family protein</fullName>
    </submittedName>
</protein>
<dbReference type="Gene3D" id="3.90.190.10">
    <property type="entry name" value="Protein tyrosine phosphatase superfamily"/>
    <property type="match status" value="1"/>
</dbReference>
<keyword evidence="2" id="KW-0732">Signal</keyword>
<dbReference type="Pfam" id="PF03162">
    <property type="entry name" value="Y_phosphatase2"/>
    <property type="match status" value="1"/>
</dbReference>
<reference evidence="4 5" key="1">
    <citation type="journal article" date="2020" name="Insects">
        <title>Bacteria Belonging to Pseudomonas typographi sp. nov. from the Bark Beetle Ips typographus Have Genomic Potential to Aid in the Host Ecology.</title>
        <authorList>
            <person name="Peral-Aranega E."/>
            <person name="Saati-Santamaria Z."/>
            <person name="Kolarik M."/>
            <person name="Rivas R."/>
            <person name="Garcia-Fraile P."/>
        </authorList>
    </citation>
    <scope>NUCLEOTIDE SEQUENCE [LARGE SCALE GENOMIC DNA]</scope>
    <source>
        <strain evidence="4 5">CA3A</strain>
    </source>
</reference>
<evidence type="ECO:0000259" key="3">
    <source>
        <dbReference type="PROSITE" id="PS50056"/>
    </source>
</evidence>
<keyword evidence="5" id="KW-1185">Reference proteome</keyword>
<organism evidence="4 5">
    <name type="scientific">Pseudomonas typographi</name>
    <dbReference type="NCBI Taxonomy" id="2715964"/>
    <lineage>
        <taxon>Bacteria</taxon>
        <taxon>Pseudomonadati</taxon>
        <taxon>Pseudomonadota</taxon>
        <taxon>Gammaproteobacteria</taxon>
        <taxon>Pseudomonadales</taxon>
        <taxon>Pseudomonadaceae</taxon>
        <taxon>Pseudomonas</taxon>
    </lineage>
</organism>